<feature type="compositionally biased region" description="Polar residues" evidence="9">
    <location>
        <begin position="651"/>
        <end position="666"/>
    </location>
</feature>
<feature type="compositionally biased region" description="Low complexity" evidence="9">
    <location>
        <begin position="587"/>
        <end position="598"/>
    </location>
</feature>
<dbReference type="InterPro" id="IPR038654">
    <property type="entry name" value="PINIT_sf"/>
</dbReference>
<feature type="domain" description="SP-RING-type" evidence="10">
    <location>
        <begin position="311"/>
        <end position="393"/>
    </location>
</feature>
<sequence length="745" mass="81249">MTTSNNGWVAPSVENGRLVNELDLSRLKVKDLKDLIREINGMDIPGFDVVRINMTGVKAELIKRINIRLSSLSQRQLYDTLQSHMTLINSYLGPTTNAVHGRPATNSAARGPYATVVLTRPEQGSTQTGYSSNGAWWDKIPFKSSPFYEPMERVSFPKICSEARDIRSSITLDVQLPEATRNALKQQDSTGRQSQLRFFCKAVDVSDVTAPALMEYPPICELKVNGRVVSGSLRGLKNKPGTVNPPNITPLIYLNGNKNQVELVYANTQKRYAAAVVLVKSRSVESIVEEIKSTRFVTKQDTLNRIRARNADSDIVVGSSTISIKCPLGFIRINLPCRSRLCQHVQCFDAYTFFHMNEQTPTWTCPVCTNVINSWEDLVIDGYFSDILKNTPQDQEAVIVEEDGEWRLPKDPSSKSLSSSPQPSSQKRSASALRDNTPATSLTEDVTVIDDEEDIHTTPAASVKSTDTPFSQRSSSKKQRTMDVIDLTLSSDEDEDEPSTAKKSQTKPVSQPPAEEAPVKAEASQEGPNATPAYSNVQASILPPPTTSSVNNGHSTYTNNLQGWQRNSSPTNGGTSQPNIEPQALWLPPLRSSSGSPGQYQTPTPLRNLSPMSSSSQLSQNNEWPIPSVSRLVLNGWNGHNGERASAVSEAGTSSTPDFMRGSTSDLPGRPGLPSIANVQSSFPSTSYQPNTTSRPNSNGSRAEGNSMPSLPSMTGSDLGYAAIAQSPPIDIGDDDFPSPTDDYY</sequence>
<keyword evidence="7" id="KW-0862">Zinc</keyword>
<feature type="compositionally biased region" description="Low complexity" evidence="9">
    <location>
        <begin position="512"/>
        <end position="522"/>
    </location>
</feature>
<evidence type="ECO:0000256" key="7">
    <source>
        <dbReference type="ARBA" id="ARBA00022833"/>
    </source>
</evidence>
<dbReference type="GO" id="GO:0000785">
    <property type="term" value="C:chromatin"/>
    <property type="evidence" value="ECO:0007669"/>
    <property type="project" value="TreeGrafter"/>
</dbReference>
<keyword evidence="6" id="KW-0833">Ubl conjugation pathway</keyword>
<dbReference type="GO" id="GO:0016925">
    <property type="term" value="P:protein sumoylation"/>
    <property type="evidence" value="ECO:0007669"/>
    <property type="project" value="UniProtKB-UniPathway"/>
</dbReference>
<dbReference type="PROSITE" id="PS51044">
    <property type="entry name" value="ZF_SP_RING"/>
    <property type="match status" value="1"/>
</dbReference>
<evidence type="ECO:0000256" key="4">
    <source>
        <dbReference type="ARBA" id="ARBA00022723"/>
    </source>
</evidence>
<evidence type="ECO:0000256" key="6">
    <source>
        <dbReference type="ARBA" id="ARBA00022786"/>
    </source>
</evidence>
<proteinExistence type="inferred from homology"/>
<dbReference type="InterPro" id="IPR013083">
    <property type="entry name" value="Znf_RING/FYVE/PHD"/>
</dbReference>
<dbReference type="InterPro" id="IPR004181">
    <property type="entry name" value="Znf_MIZ"/>
</dbReference>
<evidence type="ECO:0000259" key="10">
    <source>
        <dbReference type="PROSITE" id="PS51044"/>
    </source>
</evidence>
<dbReference type="Gene3D" id="3.30.40.10">
    <property type="entry name" value="Zinc/RING finger domain, C3HC4 (zinc finger)"/>
    <property type="match status" value="1"/>
</dbReference>
<feature type="compositionally biased region" description="Polar residues" evidence="9">
    <location>
        <begin position="459"/>
        <end position="474"/>
    </location>
</feature>
<dbReference type="Pfam" id="PF14324">
    <property type="entry name" value="PINIT"/>
    <property type="match status" value="1"/>
</dbReference>
<gene>
    <name evidence="12" type="ORF">INT43_005939</name>
</gene>
<evidence type="ECO:0000256" key="5">
    <source>
        <dbReference type="ARBA" id="ARBA00022771"/>
    </source>
</evidence>
<dbReference type="PANTHER" id="PTHR10782:SF4">
    <property type="entry name" value="TONALLI, ISOFORM E"/>
    <property type="match status" value="1"/>
</dbReference>
<feature type="compositionally biased region" description="Low complexity" evidence="9">
    <location>
        <begin position="605"/>
        <end position="622"/>
    </location>
</feature>
<feature type="compositionally biased region" description="Polar residues" evidence="9">
    <location>
        <begin position="707"/>
        <end position="716"/>
    </location>
</feature>
<feature type="compositionally biased region" description="Polar residues" evidence="9">
    <location>
        <begin position="677"/>
        <end position="701"/>
    </location>
</feature>
<dbReference type="Pfam" id="PF02891">
    <property type="entry name" value="zf-MIZ"/>
    <property type="match status" value="1"/>
</dbReference>
<evidence type="ECO:0000313" key="12">
    <source>
        <dbReference type="EMBL" id="KAG2174877.1"/>
    </source>
</evidence>
<keyword evidence="3" id="KW-0808">Transferase</keyword>
<feature type="compositionally biased region" description="Polar residues" evidence="9">
    <location>
        <begin position="547"/>
        <end position="580"/>
    </location>
</feature>
<dbReference type="GO" id="GO:0061665">
    <property type="term" value="F:SUMO ligase activity"/>
    <property type="evidence" value="ECO:0007669"/>
    <property type="project" value="TreeGrafter"/>
</dbReference>
<organism evidence="12 13">
    <name type="scientific">Mortierella isabellina</name>
    <name type="common">Filamentous fungus</name>
    <name type="synonym">Umbelopsis isabellina</name>
    <dbReference type="NCBI Taxonomy" id="91625"/>
    <lineage>
        <taxon>Eukaryota</taxon>
        <taxon>Fungi</taxon>
        <taxon>Fungi incertae sedis</taxon>
        <taxon>Mucoromycota</taxon>
        <taxon>Mucoromycotina</taxon>
        <taxon>Umbelopsidomycetes</taxon>
        <taxon>Umbelopsidales</taxon>
        <taxon>Umbelopsidaceae</taxon>
        <taxon>Umbelopsis</taxon>
    </lineage>
</organism>
<dbReference type="EMBL" id="JAEPQZ010000012">
    <property type="protein sequence ID" value="KAG2174877.1"/>
    <property type="molecule type" value="Genomic_DNA"/>
</dbReference>
<comment type="similarity">
    <text evidence="2">Belongs to the PIAS family.</text>
</comment>
<keyword evidence="4" id="KW-0479">Metal-binding</keyword>
<dbReference type="UniPathway" id="UPA00886"/>
<evidence type="ECO:0000313" key="13">
    <source>
        <dbReference type="Proteomes" id="UP000654370"/>
    </source>
</evidence>
<evidence type="ECO:0000256" key="2">
    <source>
        <dbReference type="ARBA" id="ARBA00005383"/>
    </source>
</evidence>
<dbReference type="OrthoDB" id="28127at2759"/>
<evidence type="ECO:0000256" key="9">
    <source>
        <dbReference type="SAM" id="MobiDB-lite"/>
    </source>
</evidence>
<evidence type="ECO:0000256" key="8">
    <source>
        <dbReference type="PROSITE-ProRule" id="PRU00452"/>
    </source>
</evidence>
<comment type="pathway">
    <text evidence="1">Protein modification; protein sumoylation.</text>
</comment>
<evidence type="ECO:0000256" key="1">
    <source>
        <dbReference type="ARBA" id="ARBA00004718"/>
    </source>
</evidence>
<feature type="domain" description="PINIT" evidence="11">
    <location>
        <begin position="126"/>
        <end position="282"/>
    </location>
</feature>
<keyword evidence="5 8" id="KW-0863">Zinc-finger</keyword>
<name>A0A8H7UAY7_MORIS</name>
<dbReference type="AlphaFoldDB" id="A0A8H7UAY7"/>
<keyword evidence="13" id="KW-1185">Reference proteome</keyword>
<evidence type="ECO:0000256" key="3">
    <source>
        <dbReference type="ARBA" id="ARBA00022679"/>
    </source>
</evidence>
<feature type="compositionally biased region" description="Polar residues" evidence="9">
    <location>
        <begin position="526"/>
        <end position="539"/>
    </location>
</feature>
<reference evidence="12" key="1">
    <citation type="submission" date="2020-12" db="EMBL/GenBank/DDBJ databases">
        <title>Metabolic potential, ecology and presence of endohyphal bacteria is reflected in genomic diversity of Mucoromycotina.</title>
        <authorList>
            <person name="Muszewska A."/>
            <person name="Okrasinska A."/>
            <person name="Steczkiewicz K."/>
            <person name="Drgas O."/>
            <person name="Orlowska M."/>
            <person name="Perlinska-Lenart U."/>
            <person name="Aleksandrzak-Piekarczyk T."/>
            <person name="Szatraj K."/>
            <person name="Zielenkiewicz U."/>
            <person name="Pilsyk S."/>
            <person name="Malc E."/>
            <person name="Mieczkowski P."/>
            <person name="Kruszewska J.S."/>
            <person name="Biernat P."/>
            <person name="Pawlowska J."/>
        </authorList>
    </citation>
    <scope>NUCLEOTIDE SEQUENCE</scope>
    <source>
        <strain evidence="12">WA0000067209</strain>
    </source>
</reference>
<dbReference type="PROSITE" id="PS51466">
    <property type="entry name" value="PINIT"/>
    <property type="match status" value="1"/>
</dbReference>
<protein>
    <submittedName>
        <fullName evidence="12">Uncharacterized protein</fullName>
    </submittedName>
</protein>
<dbReference type="PANTHER" id="PTHR10782">
    <property type="entry name" value="ZINC FINGER MIZ DOMAIN-CONTAINING PROTEIN"/>
    <property type="match status" value="1"/>
</dbReference>
<feature type="compositionally biased region" description="Low complexity" evidence="9">
    <location>
        <begin position="414"/>
        <end position="432"/>
    </location>
</feature>
<accession>A0A8H7UAY7</accession>
<dbReference type="Gene3D" id="2.60.120.780">
    <property type="entry name" value="PINIT domain"/>
    <property type="match status" value="1"/>
</dbReference>
<evidence type="ECO:0000259" key="11">
    <source>
        <dbReference type="PROSITE" id="PS51466"/>
    </source>
</evidence>
<dbReference type="Proteomes" id="UP000654370">
    <property type="component" value="Unassembled WGS sequence"/>
</dbReference>
<dbReference type="InterPro" id="IPR023321">
    <property type="entry name" value="PINIT"/>
</dbReference>
<dbReference type="GO" id="GO:0008270">
    <property type="term" value="F:zinc ion binding"/>
    <property type="evidence" value="ECO:0007669"/>
    <property type="project" value="UniProtKB-KW"/>
</dbReference>
<comment type="caution">
    <text evidence="12">The sequence shown here is derived from an EMBL/GenBank/DDBJ whole genome shotgun (WGS) entry which is preliminary data.</text>
</comment>
<feature type="region of interest" description="Disordered" evidence="9">
    <location>
        <begin position="404"/>
        <end position="745"/>
    </location>
</feature>